<name>A0ABS3J8B0_9HYPH</name>
<feature type="domain" description="Rhodanese" evidence="2">
    <location>
        <begin position="138"/>
        <end position="231"/>
    </location>
</feature>
<gene>
    <name evidence="3" type="ORF">J1C47_19840</name>
</gene>
<dbReference type="SMART" id="SM00450">
    <property type="entry name" value="RHOD"/>
    <property type="match status" value="4"/>
</dbReference>
<dbReference type="RefSeq" id="WP_207352539.1">
    <property type="nucleotide sequence ID" value="NZ_JAFMPY010000028.1"/>
</dbReference>
<reference evidence="3 4" key="1">
    <citation type="submission" date="2021-03" db="EMBL/GenBank/DDBJ databases">
        <title>Whole genome sequence of Jiella sp. MQZ13P-4.</title>
        <authorList>
            <person name="Tuo L."/>
        </authorList>
    </citation>
    <scope>NUCLEOTIDE SEQUENCE [LARGE SCALE GENOMIC DNA]</scope>
    <source>
        <strain evidence="3 4">MQZ13P-4</strain>
    </source>
</reference>
<dbReference type="SUPFAM" id="SSF52821">
    <property type="entry name" value="Rhodanese/Cell cycle control phosphatase"/>
    <property type="match status" value="4"/>
</dbReference>
<dbReference type="InterPro" id="IPR001307">
    <property type="entry name" value="Thiosulphate_STrfase_CS"/>
</dbReference>
<dbReference type="Pfam" id="PF00581">
    <property type="entry name" value="Rhodanese"/>
    <property type="match status" value="2"/>
</dbReference>
<dbReference type="Proteomes" id="UP000664288">
    <property type="component" value="Unassembled WGS sequence"/>
</dbReference>
<dbReference type="InterPro" id="IPR001763">
    <property type="entry name" value="Rhodanese-like_dom"/>
</dbReference>
<dbReference type="PROSITE" id="PS50206">
    <property type="entry name" value="RHODANESE_3"/>
    <property type="match status" value="3"/>
</dbReference>
<keyword evidence="4" id="KW-1185">Reference proteome</keyword>
<dbReference type="EMBL" id="JAFMPY010000028">
    <property type="protein sequence ID" value="MBO0905904.1"/>
    <property type="molecule type" value="Genomic_DNA"/>
</dbReference>
<comment type="caution">
    <text evidence="3">The sequence shown here is derived from an EMBL/GenBank/DDBJ whole genome shotgun (WGS) entry which is preliminary data.</text>
</comment>
<evidence type="ECO:0000259" key="2">
    <source>
        <dbReference type="PROSITE" id="PS50206"/>
    </source>
</evidence>
<protein>
    <submittedName>
        <fullName evidence="3">Rhodanese</fullName>
    </submittedName>
</protein>
<dbReference type="PANTHER" id="PTHR43855">
    <property type="entry name" value="THIOSULFATE SULFURTRANSFERASE"/>
    <property type="match status" value="1"/>
</dbReference>
<organism evidence="3 4">
    <name type="scientific">Jiella sonneratiae</name>
    <dbReference type="NCBI Taxonomy" id="2816856"/>
    <lineage>
        <taxon>Bacteria</taxon>
        <taxon>Pseudomonadati</taxon>
        <taxon>Pseudomonadota</taxon>
        <taxon>Alphaproteobacteria</taxon>
        <taxon>Hyphomicrobiales</taxon>
        <taxon>Aurantimonadaceae</taxon>
        <taxon>Jiella</taxon>
    </lineage>
</organism>
<keyword evidence="1" id="KW-0677">Repeat</keyword>
<dbReference type="PANTHER" id="PTHR43855:SF1">
    <property type="entry name" value="THIOSULFATE SULFURTRANSFERASE"/>
    <property type="match status" value="1"/>
</dbReference>
<dbReference type="Gene3D" id="3.40.250.10">
    <property type="entry name" value="Rhodanese-like domain"/>
    <property type="match status" value="4"/>
</dbReference>
<dbReference type="PROSITE" id="PS00380">
    <property type="entry name" value="RHODANESE_1"/>
    <property type="match status" value="1"/>
</dbReference>
<feature type="domain" description="Rhodanese" evidence="2">
    <location>
        <begin position="16"/>
        <end position="106"/>
    </location>
</feature>
<evidence type="ECO:0000256" key="1">
    <source>
        <dbReference type="ARBA" id="ARBA00022737"/>
    </source>
</evidence>
<proteinExistence type="predicted"/>
<accession>A0ABS3J8B0</accession>
<dbReference type="InterPro" id="IPR036873">
    <property type="entry name" value="Rhodanese-like_dom_sf"/>
</dbReference>
<dbReference type="InterPro" id="IPR051126">
    <property type="entry name" value="Thiosulfate_sulfurtransferase"/>
</dbReference>
<evidence type="ECO:0000313" key="3">
    <source>
        <dbReference type="EMBL" id="MBO0905904.1"/>
    </source>
</evidence>
<evidence type="ECO:0000313" key="4">
    <source>
        <dbReference type="Proteomes" id="UP000664288"/>
    </source>
</evidence>
<sequence>MTRYVSADAAKAAVHAGGEIAFLDLGEAGQFGEGHPLFAVPCPYGTLEERVPLLVPRPATPVLLIDHGDEVAERAARRLEAMGYGDVAIVEGGCAAWAAAGHTLYKGVNVPSKTLGELAEAIWHPPLATAEEVKGWLAGGEALLFDGRPPAEYRKMHVPGAVCLPNGELAHRLPAVLPKGGGAPPLVVGCAGRTRGIVGAIGLMLAGHDGPVYALENGTQGWALAGETLERGVASADFPALGEAERAETRARADAFAEKWEIRFVDADAVQAMLGDDSRTTLLFDVRSAEEAAAEPVAAAAHAPSGQMVQASDQYVGVRRARIVLCDDLGLRACLAAFWLRQLGFEPLVARIDARLRGIAPPPGPRPLPIPATPRVAPAQALAELQAGAASLLDLRASQAYRAGHVEAAEWATRARLAPVLETLAGDGRLLLVADDAAVLDGVLLDLDEAVRQGSHGRAAAVVEGGHEGLVAAGAPVRASPDTPDDAAAIDFLSFVHDRHDGNLEASRRYLAWETGLVAQLDEAERAEFRLTPKPGS</sequence>
<feature type="domain" description="Rhodanese" evidence="2">
    <location>
        <begin position="277"/>
        <end position="365"/>
    </location>
</feature>